<name>A0AAV2UY98_LEGPN</name>
<evidence type="ECO:0000313" key="3">
    <source>
        <dbReference type="Proteomes" id="UP000010102"/>
    </source>
</evidence>
<proteinExistence type="predicted"/>
<evidence type="ECO:0000313" key="2">
    <source>
        <dbReference type="EMBL" id="CCD06172.1"/>
    </source>
</evidence>
<evidence type="ECO:0000256" key="1">
    <source>
        <dbReference type="SAM" id="MobiDB-lite"/>
    </source>
</evidence>
<feature type="region of interest" description="Disordered" evidence="1">
    <location>
        <begin position="327"/>
        <end position="361"/>
    </location>
</feature>
<dbReference type="EMBL" id="FQ958210">
    <property type="protein sequence ID" value="CCD06172.1"/>
    <property type="molecule type" value="Genomic_DNA"/>
</dbReference>
<dbReference type="AlphaFoldDB" id="A0AAV2UY98"/>
<feature type="compositionally biased region" description="Basic and acidic residues" evidence="1">
    <location>
        <begin position="327"/>
        <end position="341"/>
    </location>
</feature>
<dbReference type="Proteomes" id="UP000010102">
    <property type="component" value="Chromosome"/>
</dbReference>
<reference evidence="2 3" key="1">
    <citation type="submission" date="2011-07" db="EMBL/GenBank/DDBJ databases">
        <authorList>
            <person name="Genoscope - CEA"/>
        </authorList>
    </citation>
    <scope>NUCLEOTIDE SEQUENCE [LARGE SCALE GENOMIC DNA]</scope>
    <source>
        <strain evidence="3">lorraine</strain>
    </source>
</reference>
<evidence type="ECO:0008006" key="4">
    <source>
        <dbReference type="Google" id="ProtNLM"/>
    </source>
</evidence>
<dbReference type="KEGG" id="lpo:LPO_2183"/>
<accession>A0AAV2UY98</accession>
<sequence length="361" mass="40291">MNALSLIRQMAEKPELNEFIQGIKEGNLTAEHVKLFCQATAQVGVEATRGLWDTNVEQNDFSNDKNREAIYLASLLHGAHNIGHVNNFLHNKNIGISDRSKEAIIGQMEDHSPIGSRRDLAWEKEIATGFLHDAINKFQEGRAKNAAKKGSGDKDFHDGVVDMVGFVMHSLFGVGKAMGRGFLDSRERFSNSAQSNEPTINEHGQLINERLASTPQEPYAQNIGSSKSSIGVSPQLNSTTQNSTIPNEIRKFVTGGLPFKNDDQQVVDNTIEDLKTEVISAFELHNMVQNLPTSKSEQGIEAFKVEQEPSRSDDITNYFRSEFKQIRLNGRDQQPKRDEIAAHNPGEDNESDIFTSIRFPR</sequence>
<dbReference type="RefSeq" id="WP_014842109.1">
    <property type="nucleotide sequence ID" value="NC_018139.1"/>
</dbReference>
<gene>
    <name evidence="2" type="ORF">LPO_2183</name>
</gene>
<organism evidence="2 3">
    <name type="scientific">Legionella pneumophila subsp. pneumophila</name>
    <dbReference type="NCBI Taxonomy" id="91891"/>
    <lineage>
        <taxon>Bacteria</taxon>
        <taxon>Pseudomonadati</taxon>
        <taxon>Pseudomonadota</taxon>
        <taxon>Gammaproteobacteria</taxon>
        <taxon>Legionellales</taxon>
        <taxon>Legionellaceae</taxon>
        <taxon>Legionella</taxon>
    </lineage>
</organism>
<protein>
    <recommendedName>
        <fullName evidence="4">Type IV secretion protein Dot</fullName>
    </recommendedName>
</protein>